<dbReference type="InterPro" id="IPR024047">
    <property type="entry name" value="MM3350-like_sf"/>
</dbReference>
<dbReference type="RefSeq" id="WP_345609740.1">
    <property type="nucleotide sequence ID" value="NZ_BAABJO010000028.1"/>
</dbReference>
<organism evidence="2 3">
    <name type="scientific">Pseudonocardia adelaidensis</name>
    <dbReference type="NCBI Taxonomy" id="648754"/>
    <lineage>
        <taxon>Bacteria</taxon>
        <taxon>Bacillati</taxon>
        <taxon>Actinomycetota</taxon>
        <taxon>Actinomycetes</taxon>
        <taxon>Pseudonocardiales</taxon>
        <taxon>Pseudonocardiaceae</taxon>
        <taxon>Pseudonocardia</taxon>
    </lineage>
</organism>
<accession>A0ABP9NYQ3</accession>
<gene>
    <name evidence="2" type="ORF">GCM10023320_61160</name>
</gene>
<dbReference type="EMBL" id="BAABJO010000028">
    <property type="protein sequence ID" value="GAA5134019.1"/>
    <property type="molecule type" value="Genomic_DNA"/>
</dbReference>
<dbReference type="InterPro" id="IPR012912">
    <property type="entry name" value="Plasmid_pRiA4b_Orf3-like"/>
</dbReference>
<dbReference type="PANTHER" id="PTHR41878">
    <property type="entry name" value="LEXA REPRESSOR-RELATED"/>
    <property type="match status" value="1"/>
</dbReference>
<sequence>MHKPDHAELPKRFEAELAGMGPADLQELLGRLVGSVGGAETVERTRPSRRRERRADVVTFRVRIDLAGTKPPLWRRLELASDMHLDELHDVLQIAFGWTDSHLHQFSASNSQYDPDTERYLTPSDIEEGEEGTPESEVRVDEVLAEVGDELFYAYDFGDGWQHTVRLEAVLPREDGEPRAICTAGRRPGPPEDCGGVSGYELFSAATDPTHPDHSEARAEIARVYGSDVELDGFTPTPFAVDEINTLLAGLPTQSTALLPEPLADLVRAVRDTQEQIRLRTLISDTAPDATIDAGTAARMVRPYTWLLDRVGDDGITLTGAGYLPPVHVEAAVAELGLADEWIGKHNREVQTLPVLHLRGSAQKMGLLRKHRGKLLLTTRGRRLRTDPVGLWWHVAERAPLASRDRCETQAGLILVIAVAAGVTDDLDAVIARTLNAIGWTRGDGRPLTGYDAGYAAWGTRTLLRRLDALTGGSYRREERPTPHGITFARAALRIWP</sequence>
<protein>
    <recommendedName>
        <fullName evidence="1">Plasmid pRiA4b Orf3-like domain-containing protein</fullName>
    </recommendedName>
</protein>
<evidence type="ECO:0000313" key="2">
    <source>
        <dbReference type="EMBL" id="GAA5134019.1"/>
    </source>
</evidence>
<name>A0ABP9NYQ3_9PSEU</name>
<comment type="caution">
    <text evidence="2">The sequence shown here is derived from an EMBL/GenBank/DDBJ whole genome shotgun (WGS) entry which is preliminary data.</text>
</comment>
<evidence type="ECO:0000259" key="1">
    <source>
        <dbReference type="Pfam" id="PF07929"/>
    </source>
</evidence>
<feature type="domain" description="Plasmid pRiA4b Orf3-like" evidence="1">
    <location>
        <begin position="60"/>
        <end position="223"/>
    </location>
</feature>
<keyword evidence="3" id="KW-1185">Reference proteome</keyword>
<dbReference type="Gene3D" id="3.10.290.30">
    <property type="entry name" value="MM3350-like"/>
    <property type="match status" value="1"/>
</dbReference>
<dbReference type="Pfam" id="PF07929">
    <property type="entry name" value="PRiA4_ORF3"/>
    <property type="match status" value="1"/>
</dbReference>
<dbReference type="PANTHER" id="PTHR41878:SF1">
    <property type="entry name" value="TNPR PROTEIN"/>
    <property type="match status" value="1"/>
</dbReference>
<evidence type="ECO:0000313" key="3">
    <source>
        <dbReference type="Proteomes" id="UP001500804"/>
    </source>
</evidence>
<dbReference type="Proteomes" id="UP001500804">
    <property type="component" value="Unassembled WGS sequence"/>
</dbReference>
<reference evidence="3" key="1">
    <citation type="journal article" date="2019" name="Int. J. Syst. Evol. Microbiol.">
        <title>The Global Catalogue of Microorganisms (GCM) 10K type strain sequencing project: providing services to taxonomists for standard genome sequencing and annotation.</title>
        <authorList>
            <consortium name="The Broad Institute Genomics Platform"/>
            <consortium name="The Broad Institute Genome Sequencing Center for Infectious Disease"/>
            <person name="Wu L."/>
            <person name="Ma J."/>
        </authorList>
    </citation>
    <scope>NUCLEOTIDE SEQUENCE [LARGE SCALE GENOMIC DNA]</scope>
    <source>
        <strain evidence="3">JCM 18302</strain>
    </source>
</reference>
<proteinExistence type="predicted"/>
<dbReference type="SUPFAM" id="SSF159941">
    <property type="entry name" value="MM3350-like"/>
    <property type="match status" value="1"/>
</dbReference>